<evidence type="ECO:0000313" key="1">
    <source>
        <dbReference type="EMBL" id="THU32996.1"/>
    </source>
</evidence>
<keyword evidence="2" id="KW-1185">Reference proteome</keyword>
<protein>
    <submittedName>
        <fullName evidence="1">DUF4194 domain-containing protein</fullName>
    </submittedName>
</protein>
<dbReference type="Pfam" id="PF13835">
    <property type="entry name" value="DUF4194"/>
    <property type="match status" value="1"/>
</dbReference>
<dbReference type="Proteomes" id="UP000306918">
    <property type="component" value="Unassembled WGS sequence"/>
</dbReference>
<accession>A0A4V4GZJ9</accession>
<evidence type="ECO:0000313" key="2">
    <source>
        <dbReference type="Proteomes" id="UP000306918"/>
    </source>
</evidence>
<dbReference type="RefSeq" id="WP_136580186.1">
    <property type="nucleotide sequence ID" value="NZ_STFF01000010.1"/>
</dbReference>
<comment type="caution">
    <text evidence="1">The sequence shown here is derived from an EMBL/GenBank/DDBJ whole genome shotgun (WGS) entry which is preliminary data.</text>
</comment>
<gene>
    <name evidence="1" type="ORF">FAM09_26495</name>
</gene>
<organism evidence="1 2">
    <name type="scientific">Niastella caeni</name>
    <dbReference type="NCBI Taxonomy" id="2569763"/>
    <lineage>
        <taxon>Bacteria</taxon>
        <taxon>Pseudomonadati</taxon>
        <taxon>Bacteroidota</taxon>
        <taxon>Chitinophagia</taxon>
        <taxon>Chitinophagales</taxon>
        <taxon>Chitinophagaceae</taxon>
        <taxon>Niastella</taxon>
    </lineage>
</organism>
<dbReference type="EMBL" id="STFF01000010">
    <property type="protein sequence ID" value="THU32996.1"/>
    <property type="molecule type" value="Genomic_DNA"/>
</dbReference>
<proteinExistence type="predicted"/>
<sequence>MESTPRALYAHIIIKLLQGPIYSDEKNLWRDLMAWQSPVWEHFAKFGIELSIHETDGFARIIQPEAEENEENPLPRLMRKQTMTYEATLLCVILREILEEFDVVMEGSKLFLTQKEIKERIELFYKDQTNKSKLWKDLSKPINNLVNIGILKLSREDITNRDNNQYEVKRIIKALVTNDKLEEIKTKLQNHVNTVQQ</sequence>
<reference evidence="1 2" key="1">
    <citation type="submission" date="2019-04" db="EMBL/GenBank/DDBJ databases">
        <title>Niastella caeni sp. nov., isolated from activated sludge.</title>
        <authorList>
            <person name="Sheng M."/>
        </authorList>
    </citation>
    <scope>NUCLEOTIDE SEQUENCE [LARGE SCALE GENOMIC DNA]</scope>
    <source>
        <strain evidence="1 2">HX-2-15</strain>
    </source>
</reference>
<dbReference type="InterPro" id="IPR025449">
    <property type="entry name" value="JetB"/>
</dbReference>
<name>A0A4V4GZJ9_9BACT</name>
<dbReference type="AlphaFoldDB" id="A0A4V4GZJ9"/>
<dbReference type="OrthoDB" id="369102at2"/>